<dbReference type="InterPro" id="IPR042099">
    <property type="entry name" value="ANL_N_sf"/>
</dbReference>
<dbReference type="EMBL" id="BPQQ01000058">
    <property type="protein sequence ID" value="GJE02599.1"/>
    <property type="molecule type" value="Genomic_DNA"/>
</dbReference>
<organism evidence="4 5">
    <name type="scientific">Methylobacterium isbiliense</name>
    <dbReference type="NCBI Taxonomy" id="315478"/>
    <lineage>
        <taxon>Bacteria</taxon>
        <taxon>Pseudomonadati</taxon>
        <taxon>Pseudomonadota</taxon>
        <taxon>Alphaproteobacteria</taxon>
        <taxon>Hyphomicrobiales</taxon>
        <taxon>Methylobacteriaceae</taxon>
        <taxon>Methylobacterium</taxon>
    </lineage>
</organism>
<evidence type="ECO:0000313" key="5">
    <source>
        <dbReference type="Proteomes" id="UP001055153"/>
    </source>
</evidence>
<reference evidence="4" key="1">
    <citation type="journal article" date="2021" name="Front. Microbiol.">
        <title>Comprehensive Comparative Genomics and Phenotyping of Methylobacterium Species.</title>
        <authorList>
            <person name="Alessa O."/>
            <person name="Ogura Y."/>
            <person name="Fujitani Y."/>
            <person name="Takami H."/>
            <person name="Hayashi T."/>
            <person name="Sahin N."/>
            <person name="Tani A."/>
        </authorList>
    </citation>
    <scope>NUCLEOTIDE SEQUENCE</scope>
    <source>
        <strain evidence="4">DSM 17168</strain>
    </source>
</reference>
<dbReference type="InterPro" id="IPR000873">
    <property type="entry name" value="AMP-dep_synth/lig_dom"/>
</dbReference>
<evidence type="ECO:0000256" key="2">
    <source>
        <dbReference type="ARBA" id="ARBA00022598"/>
    </source>
</evidence>
<accession>A0ABQ4SJ63</accession>
<name>A0ABQ4SJ63_9HYPH</name>
<dbReference type="Proteomes" id="UP001055153">
    <property type="component" value="Unassembled WGS sequence"/>
</dbReference>
<keyword evidence="2" id="KW-0436">Ligase</keyword>
<sequence>MPGTGAEPARTLGLAALLGATADRFPERIAFVDQSDKPEWCGRPAITWTFAAAREIAARLAQGLASLPLPARSTVGICMASMAESHLALLAVEQAGHLPCLLHPAWDEARLLQAVEAAQVQAVLTHGQLGAERLAERLCRVAARYFPLRFVAAFGPHVPDGVIGLDRIVLDHRGEPRESGEAAGLVTFADQGGALLPVHRSADALAAAAAHCLVPTRIDPGDRILTLLPQSDLKGLVTGLAAALLAGAALESHPVFRADALEAALARPGPTHLVAPAWMEAGLARTGLTARLRSVTYVHKAPGRLSGRAPGRVGTVDVVAFDELALVAGRRDAGDVALVLAAPERAGTGGLMQVRREPDGRIAFRGPASAADPLRRGIAPLEIQDEWRPSRYRATLFAGVATALAEA</sequence>
<keyword evidence="5" id="KW-1185">Reference proteome</keyword>
<gene>
    <name evidence="4" type="ORF">GMJLKIPL_4548</name>
</gene>
<evidence type="ECO:0000259" key="3">
    <source>
        <dbReference type="Pfam" id="PF00501"/>
    </source>
</evidence>
<dbReference type="PANTHER" id="PTHR43201">
    <property type="entry name" value="ACYL-COA SYNTHETASE"/>
    <property type="match status" value="1"/>
</dbReference>
<comment type="similarity">
    <text evidence="1">Belongs to the ATP-dependent AMP-binding enzyme family.</text>
</comment>
<dbReference type="SUPFAM" id="SSF56801">
    <property type="entry name" value="Acetyl-CoA synthetase-like"/>
    <property type="match status" value="1"/>
</dbReference>
<reference evidence="4" key="2">
    <citation type="submission" date="2021-08" db="EMBL/GenBank/DDBJ databases">
        <authorList>
            <person name="Tani A."/>
            <person name="Ola A."/>
            <person name="Ogura Y."/>
            <person name="Katsura K."/>
            <person name="Hayashi T."/>
        </authorList>
    </citation>
    <scope>NUCLEOTIDE SEQUENCE</scope>
    <source>
        <strain evidence="4">DSM 17168</strain>
    </source>
</reference>
<protein>
    <recommendedName>
        <fullName evidence="3">AMP-dependent synthetase/ligase domain-containing protein</fullName>
    </recommendedName>
</protein>
<dbReference type="Pfam" id="PF00501">
    <property type="entry name" value="AMP-binding"/>
    <property type="match status" value="1"/>
</dbReference>
<evidence type="ECO:0000256" key="1">
    <source>
        <dbReference type="ARBA" id="ARBA00006432"/>
    </source>
</evidence>
<dbReference type="Gene3D" id="3.40.50.12780">
    <property type="entry name" value="N-terminal domain of ligase-like"/>
    <property type="match status" value="1"/>
</dbReference>
<feature type="domain" description="AMP-dependent synthetase/ligase" evidence="3">
    <location>
        <begin position="21"/>
        <end position="136"/>
    </location>
</feature>
<dbReference type="PANTHER" id="PTHR43201:SF5">
    <property type="entry name" value="MEDIUM-CHAIN ACYL-COA LIGASE ACSF2, MITOCHONDRIAL"/>
    <property type="match status" value="1"/>
</dbReference>
<comment type="caution">
    <text evidence="4">The sequence shown here is derived from an EMBL/GenBank/DDBJ whole genome shotgun (WGS) entry which is preliminary data.</text>
</comment>
<proteinExistence type="inferred from homology"/>
<evidence type="ECO:0000313" key="4">
    <source>
        <dbReference type="EMBL" id="GJE02599.1"/>
    </source>
</evidence>